<name>A0A147JUB0_HADYE</name>
<dbReference type="SFLD" id="SFLDS00029">
    <property type="entry name" value="Radical_SAM"/>
    <property type="match status" value="1"/>
</dbReference>
<protein>
    <recommendedName>
        <fullName evidence="7">Radical SAM core domain-containing protein</fullName>
    </recommendedName>
</protein>
<accession>A0A147JUB0</accession>
<evidence type="ECO:0000259" key="7">
    <source>
        <dbReference type="Pfam" id="PF04055"/>
    </source>
</evidence>
<evidence type="ECO:0000256" key="4">
    <source>
        <dbReference type="ARBA" id="ARBA00023004"/>
    </source>
</evidence>
<dbReference type="Pfam" id="PF04055">
    <property type="entry name" value="Radical_SAM"/>
    <property type="match status" value="1"/>
</dbReference>
<dbReference type="Proteomes" id="UP000074294">
    <property type="component" value="Unassembled WGS sequence"/>
</dbReference>
<feature type="binding site" evidence="6">
    <location>
        <position position="169"/>
    </location>
    <ligand>
        <name>[4Fe-4S] cluster</name>
        <dbReference type="ChEBI" id="CHEBI:49883"/>
        <note>4Fe-4S-S-AdoMet</note>
    </ligand>
</feature>
<dbReference type="CDD" id="cd01335">
    <property type="entry name" value="Radical_SAM"/>
    <property type="match status" value="1"/>
</dbReference>
<proteinExistence type="predicted"/>
<evidence type="ECO:0000256" key="5">
    <source>
        <dbReference type="ARBA" id="ARBA00023014"/>
    </source>
</evidence>
<dbReference type="STRING" id="1776334.APZ16_06825"/>
<dbReference type="GO" id="GO:0051539">
    <property type="term" value="F:4 iron, 4 sulfur cluster binding"/>
    <property type="evidence" value="ECO:0007669"/>
    <property type="project" value="UniProtKB-KW"/>
</dbReference>
<keyword evidence="5 6" id="KW-0411">Iron-sulfur</keyword>
<dbReference type="InterPro" id="IPR007197">
    <property type="entry name" value="rSAM"/>
</dbReference>
<gene>
    <name evidence="8" type="ORF">APZ16_06825</name>
</gene>
<dbReference type="InterPro" id="IPR016431">
    <property type="entry name" value="Pyrv-formate_lyase-activ_prd"/>
</dbReference>
<dbReference type="InterPro" id="IPR013785">
    <property type="entry name" value="Aldolase_TIM"/>
</dbReference>
<feature type="domain" description="Radical SAM core" evidence="7">
    <location>
        <begin position="158"/>
        <end position="327"/>
    </location>
</feature>
<dbReference type="AlphaFoldDB" id="A0A147JUB0"/>
<evidence type="ECO:0000256" key="1">
    <source>
        <dbReference type="ARBA" id="ARBA00022485"/>
    </source>
</evidence>
<evidence type="ECO:0000313" key="8">
    <source>
        <dbReference type="EMBL" id="KUO40010.1"/>
    </source>
</evidence>
<dbReference type="Gene3D" id="3.20.20.70">
    <property type="entry name" value="Aldolase class I"/>
    <property type="match status" value="1"/>
</dbReference>
<dbReference type="PANTHER" id="PTHR30352">
    <property type="entry name" value="PYRUVATE FORMATE-LYASE-ACTIVATING ENZYME"/>
    <property type="match status" value="1"/>
</dbReference>
<comment type="cofactor">
    <cofactor evidence="6">
        <name>[4Fe-4S] cluster</name>
        <dbReference type="ChEBI" id="CHEBI:49883"/>
    </cofactor>
    <text evidence="6">Binds 1 [4Fe-4S] cluster. The cluster is coordinated with 3 cysteines and an exchangeable S-adenosyl-L-methionine.</text>
</comment>
<dbReference type="GO" id="GO:0046872">
    <property type="term" value="F:metal ion binding"/>
    <property type="evidence" value="ECO:0007669"/>
    <property type="project" value="UniProtKB-KW"/>
</dbReference>
<reference evidence="8 9" key="1">
    <citation type="journal article" date="2016" name="Nat. Microbiol.">
        <title>Genomic inference of the metabolism of cosmopolitan subsurface Archaea, Hadesarchaea.</title>
        <authorList>
            <person name="Baker B.J."/>
            <person name="Saw J.H."/>
            <person name="Lind A.E."/>
            <person name="Lazar C.S."/>
            <person name="Hinrichs K.-U."/>
            <person name="Teske A.P."/>
            <person name="Ettema T.J."/>
        </authorList>
    </citation>
    <scope>NUCLEOTIDE SEQUENCE [LARGE SCALE GENOMIC DNA]</scope>
</reference>
<evidence type="ECO:0000256" key="6">
    <source>
        <dbReference type="PIRSR" id="PIRSR004869-50"/>
    </source>
</evidence>
<dbReference type="EMBL" id="LQMQ01000050">
    <property type="protein sequence ID" value="KUO40010.1"/>
    <property type="molecule type" value="Genomic_DNA"/>
</dbReference>
<keyword evidence="2 6" id="KW-0949">S-adenosyl-L-methionine</keyword>
<evidence type="ECO:0000256" key="2">
    <source>
        <dbReference type="ARBA" id="ARBA00022691"/>
    </source>
</evidence>
<keyword evidence="1" id="KW-0004">4Fe-4S</keyword>
<dbReference type="InterPro" id="IPR058240">
    <property type="entry name" value="rSAM_sf"/>
</dbReference>
<dbReference type="InterPro" id="IPR034457">
    <property type="entry name" value="Organic_radical-activating"/>
</dbReference>
<dbReference type="PIRSF" id="PIRSF004869">
    <property type="entry name" value="PflX_prd"/>
    <property type="match status" value="1"/>
</dbReference>
<sequence length="383" mass="43248">MDEFIFWSRRRGYKSRCEICGREANDISAALKVCATCVRERFTEARPYLAAAHARIRREHGLPPHPPQDKEGFKCNDCGNECRIPPGEKGFCGLVENSGEKLVRRFGTPERGLLSWYYDPLPTNCVPADFCAGSSGAGYPKWCRTPRGDIGYYNLSIFLGSCTYNCLFCQNYSFHELTAAGSPTISAAQLAERADERVGCACYFGGDPSSQMPFVIASAEMMLEKARREGRILRVCLETNLSMNRSSLERFTELSLGSGGGVKADLKCWSSEILYALSGIEHRRAYENFSWLARRHRERPEVPLARASTLLVPGYVDDEEIRALASFIADLDPTIPYSLLAFHPLYHMEDMPFTRREDAERYLRICREEGLEKVRIGNPWLLA</sequence>
<dbReference type="GO" id="GO:0003824">
    <property type="term" value="F:catalytic activity"/>
    <property type="evidence" value="ECO:0007669"/>
    <property type="project" value="InterPro"/>
</dbReference>
<evidence type="ECO:0000313" key="9">
    <source>
        <dbReference type="Proteomes" id="UP000074294"/>
    </source>
</evidence>
<comment type="caution">
    <text evidence="8">The sequence shown here is derived from an EMBL/GenBank/DDBJ whole genome shotgun (WGS) entry which is preliminary data.</text>
</comment>
<keyword evidence="3 6" id="KW-0479">Metal-binding</keyword>
<dbReference type="SUPFAM" id="SSF102114">
    <property type="entry name" value="Radical SAM enzymes"/>
    <property type="match status" value="1"/>
</dbReference>
<feature type="binding site" evidence="6">
    <location>
        <position position="166"/>
    </location>
    <ligand>
        <name>[4Fe-4S] cluster</name>
        <dbReference type="ChEBI" id="CHEBI:49883"/>
        <note>4Fe-4S-S-AdoMet</note>
    </ligand>
</feature>
<keyword evidence="4 6" id="KW-0408">Iron</keyword>
<dbReference type="PANTHER" id="PTHR30352:SF22">
    <property type="entry name" value="PYRUVATE FORMATE-LYASE ACTIVATING ENZYME HOMOLOG"/>
    <property type="match status" value="1"/>
</dbReference>
<organism evidence="8 9">
    <name type="scientific">Hadarchaeum yellowstonense</name>
    <dbReference type="NCBI Taxonomy" id="1776334"/>
    <lineage>
        <taxon>Archaea</taxon>
        <taxon>Methanobacteriati</taxon>
        <taxon>Candidatus Hadarchaeota</taxon>
        <taxon>Candidatus Hadarchaeia</taxon>
        <taxon>Candidatus Hadarchaeales</taxon>
        <taxon>Candidatus Hadarchaeaceae</taxon>
        <taxon>Candidatus Hadarchaeum</taxon>
    </lineage>
</organism>
<evidence type="ECO:0000256" key="3">
    <source>
        <dbReference type="ARBA" id="ARBA00022723"/>
    </source>
</evidence>
<feature type="binding site" evidence="6">
    <location>
        <position position="162"/>
    </location>
    <ligand>
        <name>[4Fe-4S] cluster</name>
        <dbReference type="ChEBI" id="CHEBI:49883"/>
        <note>4Fe-4S-S-AdoMet</note>
    </ligand>
</feature>